<organism evidence="1 2">
    <name type="scientific">Microbotryum silenes-dioicae</name>
    <dbReference type="NCBI Taxonomy" id="796604"/>
    <lineage>
        <taxon>Eukaryota</taxon>
        <taxon>Fungi</taxon>
        <taxon>Dikarya</taxon>
        <taxon>Basidiomycota</taxon>
        <taxon>Pucciniomycotina</taxon>
        <taxon>Microbotryomycetes</taxon>
        <taxon>Microbotryales</taxon>
        <taxon>Microbotryaceae</taxon>
        <taxon>Microbotryum</taxon>
    </lineage>
</organism>
<reference evidence="1 2" key="1">
    <citation type="submission" date="2016-11" db="EMBL/GenBank/DDBJ databases">
        <authorList>
            <person name="Jaros S."/>
            <person name="Januszkiewicz K."/>
            <person name="Wedrychowicz H."/>
        </authorList>
    </citation>
    <scope>NUCLEOTIDE SEQUENCE [LARGE SCALE GENOMIC DNA]</scope>
</reference>
<keyword evidence="2" id="KW-1185">Reference proteome</keyword>
<protein>
    <submittedName>
        <fullName evidence="1">BQ5605_C006g04226 protein</fullName>
    </submittedName>
</protein>
<evidence type="ECO:0000313" key="2">
    <source>
        <dbReference type="Proteomes" id="UP000249464"/>
    </source>
</evidence>
<accession>A0A2X0M6C3</accession>
<dbReference type="EMBL" id="FQNC01000044">
    <property type="protein sequence ID" value="SGY57139.1"/>
    <property type="molecule type" value="Genomic_DNA"/>
</dbReference>
<gene>
    <name evidence="1" type="primary">BQ5605_C006g04226</name>
    <name evidence="1" type="ORF">BQ5605_C006G04226</name>
</gene>
<sequence>MKHPEEQDRDFARPKLLWEISGGLRSRGTYGLSSGAGARVLCGGPAEAAGCLHEIASFWPSCFSLFSTTHSISHLA</sequence>
<evidence type="ECO:0000313" key="1">
    <source>
        <dbReference type="EMBL" id="SGY57139.1"/>
    </source>
</evidence>
<dbReference type="Proteomes" id="UP000249464">
    <property type="component" value="Unassembled WGS sequence"/>
</dbReference>
<name>A0A2X0M6C3_9BASI</name>
<dbReference type="AlphaFoldDB" id="A0A2X0M6C3"/>
<proteinExistence type="predicted"/>